<dbReference type="OrthoDB" id="9763018at2"/>
<feature type="transmembrane region" description="Helical" evidence="4">
    <location>
        <begin position="190"/>
        <end position="210"/>
    </location>
</feature>
<dbReference type="PANTHER" id="PTHR43531">
    <property type="entry name" value="PROTEIN ICFG"/>
    <property type="match status" value="1"/>
</dbReference>
<keyword evidence="3" id="KW-0807">Transducer</keyword>
<dbReference type="GO" id="GO:0007165">
    <property type="term" value="P:signal transduction"/>
    <property type="evidence" value="ECO:0007669"/>
    <property type="project" value="UniProtKB-KW"/>
</dbReference>
<keyword evidence="4" id="KW-0472">Membrane</keyword>
<dbReference type="Pfam" id="PF00015">
    <property type="entry name" value="MCPsignal"/>
    <property type="match status" value="1"/>
</dbReference>
<sequence length="563" mass="59637">MKFSDLKIGVRLSLLVGILILLLATIGLQGLAGISSSNDALETVYQDRVVPLQQLKIVSDMYAVNIVDTAHKVRNNELSWQQGLDNLAAAGQQIRVNWQTYLGTELVPQEKTLVTRAGPLMADADQAVSRLRKIFEQRDEAALVLFIRTELYAKIDPISDTVADLIDVQLEVAQAEVATAVGNYKFIQKMVVGSLGGGILLAILLSFLIIRGITRPTAQAVHMIEELGRGNLEPRLRMSRKDEIGRLALALDAFADNMRDEVVAAFKALATGDFTFSAKGVIREPLHEANTALNEVLARVQGAGGQIASAAGEVSDASQSLSQGATEQASSLEEIAASMNQIAAQVRASAENATQADRNSCEAKKSAEHGQAQMQAMVSAMKEINTASTSVSHIIKTIEEIAFQTNLLALNAAVEAARAGQHGKGFAVVAEEVRNLAARSAKAAGETATLIEQAGQKTQVGVAIAGKTENALEQIVSAINKTSDLVSEIAAATAEQSEGVAQINQGLTQIDQVTQQNTASAEQSAAAAEELSGQAAELRQMLQGFTLRQGAGASENLRAITHG</sequence>
<reference evidence="7 8" key="1">
    <citation type="submission" date="2016-10" db="EMBL/GenBank/DDBJ databases">
        <authorList>
            <person name="de Groot N.N."/>
        </authorList>
    </citation>
    <scope>NUCLEOTIDE SEQUENCE [LARGE SCALE GENOMIC DNA]</scope>
    <source>
        <strain evidence="7 8">DSM 17813</strain>
    </source>
</reference>
<evidence type="ECO:0000256" key="4">
    <source>
        <dbReference type="SAM" id="Phobius"/>
    </source>
</evidence>
<evidence type="ECO:0000256" key="1">
    <source>
        <dbReference type="ARBA" id="ARBA00022481"/>
    </source>
</evidence>
<protein>
    <submittedName>
        <fullName evidence="7">Methyl-accepting chemotaxis protein</fullName>
    </submittedName>
</protein>
<dbReference type="AlphaFoldDB" id="A0A1G9LT81"/>
<dbReference type="PROSITE" id="PS50111">
    <property type="entry name" value="CHEMOTAXIS_TRANSDUC_2"/>
    <property type="match status" value="1"/>
</dbReference>
<keyword evidence="4" id="KW-0812">Transmembrane</keyword>
<dbReference type="EMBL" id="FNGU01000002">
    <property type="protein sequence ID" value="SDL65113.1"/>
    <property type="molecule type" value="Genomic_DNA"/>
</dbReference>
<feature type="domain" description="HAMP" evidence="6">
    <location>
        <begin position="211"/>
        <end position="263"/>
    </location>
</feature>
<dbReference type="STRING" id="392333.SAMN05660860_00918"/>
<dbReference type="RefSeq" id="WP_052445866.1">
    <property type="nucleotide sequence ID" value="NZ_FNGU01000002.1"/>
</dbReference>
<dbReference type="InterPro" id="IPR004089">
    <property type="entry name" value="MCPsignal_dom"/>
</dbReference>
<evidence type="ECO:0000259" key="6">
    <source>
        <dbReference type="PROSITE" id="PS50885"/>
    </source>
</evidence>
<dbReference type="PROSITE" id="PS50885">
    <property type="entry name" value="HAMP"/>
    <property type="match status" value="1"/>
</dbReference>
<gene>
    <name evidence="7" type="ORF">SAMN05660860_00918</name>
</gene>
<dbReference type="Proteomes" id="UP000182146">
    <property type="component" value="Unassembled WGS sequence"/>
</dbReference>
<dbReference type="SMART" id="SM00283">
    <property type="entry name" value="MA"/>
    <property type="match status" value="1"/>
</dbReference>
<dbReference type="Pfam" id="PF12729">
    <property type="entry name" value="4HB_MCP_1"/>
    <property type="match status" value="1"/>
</dbReference>
<dbReference type="Gene3D" id="6.10.340.10">
    <property type="match status" value="1"/>
</dbReference>
<dbReference type="GO" id="GO:0004888">
    <property type="term" value="F:transmembrane signaling receptor activity"/>
    <property type="evidence" value="ECO:0007669"/>
    <property type="project" value="TreeGrafter"/>
</dbReference>
<dbReference type="GO" id="GO:0006935">
    <property type="term" value="P:chemotaxis"/>
    <property type="evidence" value="ECO:0007669"/>
    <property type="project" value="TreeGrafter"/>
</dbReference>
<dbReference type="Gene3D" id="1.10.287.950">
    <property type="entry name" value="Methyl-accepting chemotaxis protein"/>
    <property type="match status" value="1"/>
</dbReference>
<organism evidence="7 8">
    <name type="scientific">Geoalkalibacter ferrihydriticus</name>
    <dbReference type="NCBI Taxonomy" id="392333"/>
    <lineage>
        <taxon>Bacteria</taxon>
        <taxon>Pseudomonadati</taxon>
        <taxon>Thermodesulfobacteriota</taxon>
        <taxon>Desulfuromonadia</taxon>
        <taxon>Desulfuromonadales</taxon>
        <taxon>Geoalkalibacteraceae</taxon>
        <taxon>Geoalkalibacter</taxon>
    </lineage>
</organism>
<dbReference type="InterPro" id="IPR024478">
    <property type="entry name" value="HlyB_4HB_MCP"/>
</dbReference>
<evidence type="ECO:0000313" key="7">
    <source>
        <dbReference type="EMBL" id="SDL65113.1"/>
    </source>
</evidence>
<proteinExistence type="inferred from homology"/>
<dbReference type="PANTHER" id="PTHR43531:SF14">
    <property type="entry name" value="METHYL-ACCEPTING CHEMOTAXIS PROTEIN I-RELATED"/>
    <property type="match status" value="1"/>
</dbReference>
<evidence type="ECO:0000256" key="2">
    <source>
        <dbReference type="ARBA" id="ARBA00029447"/>
    </source>
</evidence>
<dbReference type="GO" id="GO:0005886">
    <property type="term" value="C:plasma membrane"/>
    <property type="evidence" value="ECO:0007669"/>
    <property type="project" value="TreeGrafter"/>
</dbReference>
<dbReference type="CDD" id="cd06225">
    <property type="entry name" value="HAMP"/>
    <property type="match status" value="1"/>
</dbReference>
<dbReference type="CDD" id="cd11386">
    <property type="entry name" value="MCP_signal"/>
    <property type="match status" value="1"/>
</dbReference>
<feature type="domain" description="Methyl-accepting transducer" evidence="5">
    <location>
        <begin position="303"/>
        <end position="532"/>
    </location>
</feature>
<name>A0A1G9LT81_9BACT</name>
<evidence type="ECO:0000259" key="5">
    <source>
        <dbReference type="PROSITE" id="PS50111"/>
    </source>
</evidence>
<dbReference type="Pfam" id="PF00672">
    <property type="entry name" value="HAMP"/>
    <property type="match status" value="1"/>
</dbReference>
<keyword evidence="4" id="KW-1133">Transmembrane helix</keyword>
<accession>A0A1G9LT81</accession>
<comment type="similarity">
    <text evidence="2">Belongs to the methyl-accepting chemotaxis (MCP) protein family.</text>
</comment>
<evidence type="ECO:0000256" key="3">
    <source>
        <dbReference type="PROSITE-ProRule" id="PRU00284"/>
    </source>
</evidence>
<feature type="transmembrane region" description="Helical" evidence="4">
    <location>
        <begin position="12"/>
        <end position="32"/>
    </location>
</feature>
<dbReference type="InterPro" id="IPR051310">
    <property type="entry name" value="MCP_chemotaxis"/>
</dbReference>
<dbReference type="SMART" id="SM00304">
    <property type="entry name" value="HAMP"/>
    <property type="match status" value="2"/>
</dbReference>
<keyword evidence="1" id="KW-0488">Methylation</keyword>
<dbReference type="InterPro" id="IPR003660">
    <property type="entry name" value="HAMP_dom"/>
</dbReference>
<evidence type="ECO:0000313" key="8">
    <source>
        <dbReference type="Proteomes" id="UP000182146"/>
    </source>
</evidence>
<dbReference type="SUPFAM" id="SSF58104">
    <property type="entry name" value="Methyl-accepting chemotaxis protein (MCP) signaling domain"/>
    <property type="match status" value="1"/>
</dbReference>